<proteinExistence type="predicted"/>
<dbReference type="AlphaFoldDB" id="A0A1D1UPB8"/>
<dbReference type="Proteomes" id="UP000186922">
    <property type="component" value="Unassembled WGS sequence"/>
</dbReference>
<evidence type="ECO:0000313" key="2">
    <source>
        <dbReference type="EMBL" id="GAU90235.1"/>
    </source>
</evidence>
<dbReference type="PANTHER" id="PTHR33332">
    <property type="entry name" value="REVERSE TRANSCRIPTASE DOMAIN-CONTAINING PROTEIN"/>
    <property type="match status" value="1"/>
</dbReference>
<dbReference type="InterPro" id="IPR043502">
    <property type="entry name" value="DNA/RNA_pol_sf"/>
</dbReference>
<dbReference type="SUPFAM" id="SSF56672">
    <property type="entry name" value="DNA/RNA polymerases"/>
    <property type="match status" value="1"/>
</dbReference>
<dbReference type="PROSITE" id="PS50878">
    <property type="entry name" value="RT_POL"/>
    <property type="match status" value="1"/>
</dbReference>
<evidence type="ECO:0000313" key="3">
    <source>
        <dbReference type="Proteomes" id="UP000186922"/>
    </source>
</evidence>
<feature type="domain" description="Reverse transcriptase" evidence="1">
    <location>
        <begin position="1"/>
        <end position="147"/>
    </location>
</feature>
<sequence>MQLLLMAHHCSQALLRREEVDAVFLDCSKAFDKLPHSTIVASLSSHGVEGGLKDLLSDYLRGRSQRVVIDGHFSTERAAPSGVPHDLAKKLWCFVMQYADDIVLWRAIENNEDCTALQQDLDRLEEWCKETGLEINPGKSQHLRISN</sequence>
<organism evidence="2 3">
    <name type="scientific">Ramazzottius varieornatus</name>
    <name type="common">Water bear</name>
    <name type="synonym">Tardigrade</name>
    <dbReference type="NCBI Taxonomy" id="947166"/>
    <lineage>
        <taxon>Eukaryota</taxon>
        <taxon>Metazoa</taxon>
        <taxon>Ecdysozoa</taxon>
        <taxon>Tardigrada</taxon>
        <taxon>Eutardigrada</taxon>
        <taxon>Parachela</taxon>
        <taxon>Hypsibioidea</taxon>
        <taxon>Ramazzottiidae</taxon>
        <taxon>Ramazzottius</taxon>
    </lineage>
</organism>
<gene>
    <name evidence="2" type="primary">RvY_02683-1</name>
    <name evidence="2" type="synonym">RvY_02683.1</name>
    <name evidence="2" type="ORF">RvY_02683</name>
</gene>
<name>A0A1D1UPB8_RAMVA</name>
<keyword evidence="3" id="KW-1185">Reference proteome</keyword>
<accession>A0A1D1UPB8</accession>
<dbReference type="EMBL" id="BDGG01000001">
    <property type="protein sequence ID" value="GAU90235.1"/>
    <property type="molecule type" value="Genomic_DNA"/>
</dbReference>
<reference evidence="2 3" key="1">
    <citation type="journal article" date="2016" name="Nat. Commun.">
        <title>Extremotolerant tardigrade genome and improved radiotolerance of human cultured cells by tardigrade-unique protein.</title>
        <authorList>
            <person name="Hashimoto T."/>
            <person name="Horikawa D.D."/>
            <person name="Saito Y."/>
            <person name="Kuwahara H."/>
            <person name="Kozuka-Hata H."/>
            <person name="Shin-I T."/>
            <person name="Minakuchi Y."/>
            <person name="Ohishi K."/>
            <person name="Motoyama A."/>
            <person name="Aizu T."/>
            <person name="Enomoto A."/>
            <person name="Kondo K."/>
            <person name="Tanaka S."/>
            <person name="Hara Y."/>
            <person name="Koshikawa S."/>
            <person name="Sagara H."/>
            <person name="Miura T."/>
            <person name="Yokobori S."/>
            <person name="Miyagawa K."/>
            <person name="Suzuki Y."/>
            <person name="Kubo T."/>
            <person name="Oyama M."/>
            <person name="Kohara Y."/>
            <person name="Fujiyama A."/>
            <person name="Arakawa K."/>
            <person name="Katayama T."/>
            <person name="Toyoda A."/>
            <person name="Kunieda T."/>
        </authorList>
    </citation>
    <scope>NUCLEOTIDE SEQUENCE [LARGE SCALE GENOMIC DNA]</scope>
    <source>
        <strain evidence="2 3">YOKOZUNA-1</strain>
    </source>
</reference>
<dbReference type="Pfam" id="PF00078">
    <property type="entry name" value="RVT_1"/>
    <property type="match status" value="1"/>
</dbReference>
<protein>
    <recommendedName>
        <fullName evidence="1">Reverse transcriptase domain-containing protein</fullName>
    </recommendedName>
</protein>
<evidence type="ECO:0000259" key="1">
    <source>
        <dbReference type="PROSITE" id="PS50878"/>
    </source>
</evidence>
<dbReference type="OrthoDB" id="426210at2759"/>
<comment type="caution">
    <text evidence="2">The sequence shown here is derived from an EMBL/GenBank/DDBJ whole genome shotgun (WGS) entry which is preliminary data.</text>
</comment>
<dbReference type="STRING" id="947166.A0A1D1UPB8"/>
<dbReference type="InterPro" id="IPR000477">
    <property type="entry name" value="RT_dom"/>
</dbReference>